<dbReference type="AlphaFoldDB" id="A0AAV9PMC5"/>
<dbReference type="InterPro" id="IPR033433">
    <property type="entry name" value="GtaA_N"/>
</dbReference>
<feature type="domain" description="Glutaminase A central" evidence="1">
    <location>
        <begin position="335"/>
        <end position="692"/>
    </location>
</feature>
<evidence type="ECO:0000259" key="2">
    <source>
        <dbReference type="Pfam" id="PF17168"/>
    </source>
</evidence>
<name>A0AAV9PMC5_9PEZI</name>
<sequence>MGLFGALNAMGSLSATRSIPATAATAHLPAYPLAVKSPYLSTWVPGRQVLSNAATSQPMFWNGIPLTWPVLARVDGETYSLFGLPSGAANITEATTNSVSYTSSHTYVRLTAGSANVVLDFFSPVLPGADEYAKQSLPYSYLTVSASSTNQSPPDVQVMSGIDYSWTSQKGASGLNYTTTDSAGFFQFYNPNQIRFTEQRDMATYGSVLFAASEAGNMTHGCGAAADLLAAFSATGALERRARRQCNATDLASLTKNLGTIGHTASSATFVVGFDRVYAINYLNEPQTGFYRTKWPTIPEAIDYVLSSYQSFLSGSLSFDAAVKTKAERVSRSFGCKYADIVEASVRQTFGGMELTVPLHDMSASEPVAFLKEISSDGNVNTVDFIFQSWPIFISLNPDYIRMLFEPILSYLDAGRFPHLYTIHDIGTHYPNATGHDDGREEHMPMFETSSLFILLYAYQKLSGDTNYAASYSSLLKGYADWMVQPRSLYPGRQLISVDVIRPSANQTGLAVQAAIGLKAAAKLLHNSTYSKVAADNVNALYHGGLGLDGSSPADSEHFTYNYERNKTWNVLFPSYSDVVLDLRTFPQEAWDMQSDWYLKKMKSSGLAFAGPSDDKHYTRNGIHWALCDWNIVAASVSSEAVQEAVINTTHAFLTNGQNSIPFGTKYIVDGPREGLWVGNQNRASVGSHFALMALKEGTWYGK</sequence>
<dbReference type="EMBL" id="JAVRRT010000003">
    <property type="protein sequence ID" value="KAK5173833.1"/>
    <property type="molecule type" value="Genomic_DNA"/>
</dbReference>
<comment type="caution">
    <text evidence="3">The sequence shown here is derived from an EMBL/GenBank/DDBJ whole genome shotgun (WGS) entry which is preliminary data.</text>
</comment>
<gene>
    <name evidence="3" type="ORF">LTR77_002514</name>
</gene>
<reference evidence="3 4" key="1">
    <citation type="submission" date="2023-08" db="EMBL/GenBank/DDBJ databases">
        <title>Black Yeasts Isolated from many extreme environments.</title>
        <authorList>
            <person name="Coleine C."/>
            <person name="Stajich J.E."/>
            <person name="Selbmann L."/>
        </authorList>
    </citation>
    <scope>NUCLEOTIDE SEQUENCE [LARGE SCALE GENOMIC DNA]</scope>
    <source>
        <strain evidence="3 4">CCFEE 5935</strain>
    </source>
</reference>
<organism evidence="3 4">
    <name type="scientific">Saxophila tyrrhenica</name>
    <dbReference type="NCBI Taxonomy" id="1690608"/>
    <lineage>
        <taxon>Eukaryota</taxon>
        <taxon>Fungi</taxon>
        <taxon>Dikarya</taxon>
        <taxon>Ascomycota</taxon>
        <taxon>Pezizomycotina</taxon>
        <taxon>Dothideomycetes</taxon>
        <taxon>Dothideomycetidae</taxon>
        <taxon>Mycosphaerellales</taxon>
        <taxon>Extremaceae</taxon>
        <taxon>Saxophila</taxon>
    </lineage>
</organism>
<keyword evidence="4" id="KW-1185">Reference proteome</keyword>
<evidence type="ECO:0000313" key="4">
    <source>
        <dbReference type="Proteomes" id="UP001337655"/>
    </source>
</evidence>
<dbReference type="PANTHER" id="PTHR31987">
    <property type="entry name" value="GLUTAMINASE A-RELATED"/>
    <property type="match status" value="1"/>
</dbReference>
<evidence type="ECO:0008006" key="5">
    <source>
        <dbReference type="Google" id="ProtNLM"/>
    </source>
</evidence>
<dbReference type="InterPro" id="IPR032514">
    <property type="entry name" value="GtaA_central"/>
</dbReference>
<evidence type="ECO:0000313" key="3">
    <source>
        <dbReference type="EMBL" id="KAK5173833.1"/>
    </source>
</evidence>
<dbReference type="Proteomes" id="UP001337655">
    <property type="component" value="Unassembled WGS sequence"/>
</dbReference>
<dbReference type="SUPFAM" id="SSF48208">
    <property type="entry name" value="Six-hairpin glycosidases"/>
    <property type="match status" value="1"/>
</dbReference>
<dbReference type="GeneID" id="89923861"/>
<dbReference type="Pfam" id="PF16335">
    <property type="entry name" value="GtaA_6_Hairpin"/>
    <property type="match status" value="1"/>
</dbReference>
<proteinExistence type="predicted"/>
<dbReference type="RefSeq" id="XP_064662528.1">
    <property type="nucleotide sequence ID" value="XM_064799773.1"/>
</dbReference>
<feature type="domain" description="Glutaminase A N-terminal" evidence="2">
    <location>
        <begin position="104"/>
        <end position="325"/>
    </location>
</feature>
<dbReference type="GO" id="GO:0005975">
    <property type="term" value="P:carbohydrate metabolic process"/>
    <property type="evidence" value="ECO:0007669"/>
    <property type="project" value="InterPro"/>
</dbReference>
<accession>A0AAV9PMC5</accession>
<dbReference type="InterPro" id="IPR008928">
    <property type="entry name" value="6-hairpin_glycosidase_sf"/>
</dbReference>
<dbReference type="InterPro" id="IPR052743">
    <property type="entry name" value="Glutaminase_GtaA"/>
</dbReference>
<protein>
    <recommendedName>
        <fullName evidence="5">Glutaminase</fullName>
    </recommendedName>
</protein>
<dbReference type="PANTHER" id="PTHR31987:SF14">
    <property type="entry name" value="PUTATIVE (AFU_ORTHOLOGUE AFUA_6G09910)-RELATED"/>
    <property type="match status" value="1"/>
</dbReference>
<dbReference type="Pfam" id="PF17168">
    <property type="entry name" value="DUF5127"/>
    <property type="match status" value="1"/>
</dbReference>
<evidence type="ECO:0000259" key="1">
    <source>
        <dbReference type="Pfam" id="PF16335"/>
    </source>
</evidence>